<gene>
    <name evidence="1" type="ordered locus">SBG_0050</name>
</gene>
<dbReference type="Gene3D" id="2.60.120.260">
    <property type="entry name" value="Galactose-binding domain-like"/>
    <property type="match status" value="1"/>
</dbReference>
<dbReference type="SUPFAM" id="SSF49785">
    <property type="entry name" value="Galactose-binding domain-like"/>
    <property type="match status" value="1"/>
</dbReference>
<dbReference type="eggNOG" id="ENOG50303WM">
    <property type="taxonomic scope" value="Bacteria"/>
</dbReference>
<sequence>MSTESNIIVDGGFEDGFDGWVLSSQSAIFVEDGATGDNHYCRIEPTNTLTQYFTIEAEMTYRLSFAVRGAAKGTVTIYQPSPIKTSFKSTINANLNTDWHLEEYIFTTGSESGRTAFQITIPWNSASAAVDIDLISLVAVPFEYSKPLWVNMTNVGTSKDFFQINLMTRTDAPEGQINRIYRNGSYAALMDAVGPDDFNQTGGYSAFAAGDVYQIRAYDELTTKEYLLCELTYEQLMAAGVCNIE</sequence>
<dbReference type="KEGG" id="sbg:SBG_0050"/>
<proteinExistence type="predicted"/>
<reference evidence="1 2" key="1">
    <citation type="journal article" date="2011" name="PLoS Pathog.">
        <title>Salmonella bongori provides insights into the evolution of the Salmonellae.</title>
        <authorList>
            <person name="Fookes M."/>
            <person name="Schroeder G.N."/>
            <person name="Langridge G.C."/>
            <person name="Blondel C.J."/>
            <person name="Mammina C."/>
            <person name="Connor T.R."/>
            <person name="Seth-Smith H."/>
            <person name="Vernikos G.S."/>
            <person name="Robinson K.S."/>
            <person name="Sanders M."/>
            <person name="Petty N.K."/>
            <person name="Kingsley R.A."/>
            <person name="Baumler A.J."/>
            <person name="Nuccio S.P."/>
            <person name="Contreras I."/>
            <person name="Santiviago C.A."/>
            <person name="Maskell D."/>
            <person name="Barrow P."/>
            <person name="Humphrey T."/>
            <person name="Nastasi A."/>
            <person name="Roberts M."/>
            <person name="Frankel G."/>
            <person name="Parkhill J."/>
            <person name="Dougan G."/>
            <person name="Thomson N.R."/>
        </authorList>
    </citation>
    <scope>NUCLEOTIDE SEQUENCE [LARGE SCALE GENOMIC DNA]</scope>
    <source>
        <strain evidence="2">ATCC 43975 / DSM 13772 / NCTC 12419</strain>
    </source>
</reference>
<evidence type="ECO:0000313" key="1">
    <source>
        <dbReference type="EMBL" id="CCC29148.1"/>
    </source>
</evidence>
<protein>
    <recommendedName>
        <fullName evidence="3">Sugar-binding protein</fullName>
    </recommendedName>
</protein>
<accession>A0A0K0H6T7</accession>
<evidence type="ECO:0000313" key="2">
    <source>
        <dbReference type="Proteomes" id="UP000000289"/>
    </source>
</evidence>
<organism evidence="1 2">
    <name type="scientific">Salmonella bongori (strain ATCC 43975 / DSM 13772 / NCTC 12419)</name>
    <dbReference type="NCBI Taxonomy" id="218493"/>
    <lineage>
        <taxon>Bacteria</taxon>
        <taxon>Pseudomonadati</taxon>
        <taxon>Pseudomonadota</taxon>
        <taxon>Gammaproteobacteria</taxon>
        <taxon>Enterobacterales</taxon>
        <taxon>Enterobacteriaceae</taxon>
        <taxon>Salmonella</taxon>
    </lineage>
</organism>
<dbReference type="Proteomes" id="UP000000289">
    <property type="component" value="Chromosome"/>
</dbReference>
<dbReference type="EMBL" id="FR877557">
    <property type="protein sequence ID" value="CCC29148.1"/>
    <property type="molecule type" value="Genomic_DNA"/>
</dbReference>
<dbReference type="GeneID" id="44983074"/>
<dbReference type="AlphaFoldDB" id="A0A0K0H6T7"/>
<name>A0A0K0H6T7_SALBC</name>
<evidence type="ECO:0008006" key="3">
    <source>
        <dbReference type="Google" id="ProtNLM"/>
    </source>
</evidence>
<dbReference type="InterPro" id="IPR008979">
    <property type="entry name" value="Galactose-bd-like_sf"/>
</dbReference>
<dbReference type="RefSeq" id="WP_000102777.1">
    <property type="nucleotide sequence ID" value="NC_015761.1"/>
</dbReference>